<organism evidence="2 3">
    <name type="scientific">Sodiomyces alkalinus (strain CBS 110278 / VKM F-3762 / F11)</name>
    <name type="common">Alkaliphilic filamentous fungus</name>
    <dbReference type="NCBI Taxonomy" id="1314773"/>
    <lineage>
        <taxon>Eukaryota</taxon>
        <taxon>Fungi</taxon>
        <taxon>Dikarya</taxon>
        <taxon>Ascomycota</taxon>
        <taxon>Pezizomycotina</taxon>
        <taxon>Sordariomycetes</taxon>
        <taxon>Hypocreomycetidae</taxon>
        <taxon>Glomerellales</taxon>
        <taxon>Plectosphaerellaceae</taxon>
        <taxon>Sodiomyces</taxon>
    </lineage>
</organism>
<reference evidence="2 3" key="1">
    <citation type="journal article" date="2018" name="Mol. Ecol.">
        <title>The obligate alkalophilic soda-lake fungus Sodiomyces alkalinus has shifted to a protein diet.</title>
        <authorList>
            <person name="Grum-Grzhimaylo A.A."/>
            <person name="Falkoski D.L."/>
            <person name="van den Heuvel J."/>
            <person name="Valero-Jimenez C.A."/>
            <person name="Min B."/>
            <person name="Choi I.G."/>
            <person name="Lipzen A."/>
            <person name="Daum C.G."/>
            <person name="Aanen D.K."/>
            <person name="Tsang A."/>
            <person name="Henrissat B."/>
            <person name="Bilanenko E.N."/>
            <person name="de Vries R.P."/>
            <person name="van Kan J.A.L."/>
            <person name="Grigoriev I.V."/>
            <person name="Debets A.J.M."/>
        </authorList>
    </citation>
    <scope>NUCLEOTIDE SEQUENCE [LARGE SCALE GENOMIC DNA]</scope>
    <source>
        <strain evidence="2 3">F11</strain>
    </source>
</reference>
<dbReference type="EMBL" id="ML119060">
    <property type="protein sequence ID" value="ROT36105.1"/>
    <property type="molecule type" value="Genomic_DNA"/>
</dbReference>
<evidence type="ECO:0000313" key="2">
    <source>
        <dbReference type="EMBL" id="ROT36105.1"/>
    </source>
</evidence>
<protein>
    <submittedName>
        <fullName evidence="2">Uncharacterized protein</fullName>
    </submittedName>
</protein>
<dbReference type="AlphaFoldDB" id="A0A3N2PNL2"/>
<dbReference type="Proteomes" id="UP000272025">
    <property type="component" value="Unassembled WGS sequence"/>
</dbReference>
<sequence length="937" mass="103990">MTDISIARSSLVWTLQGVAAATKTPEDAIQAVIQRIPPDTNAQDRAANAVDCLSFEHWQHALASNFQDAGEETQDAYRLVNIALAVSFLREASRQGHHATPDDLTRCWDLIRGALTTSDRSTRHLFTASRSAQGFLAVPLCSIIQAGRIQELFRLHVWLPDGKRGDHALALALHSHQPFAQSWILAGEGKDKSYRVEPAGNPDEATHAGYALVWNDGKSRDAAYKTHQTHSTVEHTGRFFRATETASAVHTRNMTYSIPANAFHASEVAPDALHATLFFFDAQRGFVQDAGVLGPKDGTSFTQVRDDATVSPSVLARTVDAIRAWEGLVDEGRQHAQRSEWEHALRAFNAALILCQSDAAAAAARGEGEGEEEALFPNVALYRQRVMGELGKTNRRFGRYETATQILEHAVAEMGPSAHRVELSGELGVNCRHMNRLEDARRAFEHQYDTAKQLGLETEMCRAIGNLGMVHYQLAQRDGDGDGGLLDLAIRELEERVATARRLRRQHEKNENDVPTTTQGPSSDPALLSLLKTWETIGLARLSTCHYARGAVDQAALSALESLRMTHDSSDATVKAMSRFFYGRALLRLNRRKEALSLFNLPGTCSPAIALAKEPSDEHRSYLRELVAAGADMDIVDEQGYTALDHAVFNADVEAEALVLQGLAKNAETKIAGRRSEARLRKGYRELFQDLMRPVLLRRERHCLRDLRRAYADALAADDAKRAMFDGMSFLPWPEFAALGRLPGHQDGLRRKSVPGQGPGVEDLAADVVIFISYRWINETPGATSPDDENHTQYQRMKRAVEGYLQLHPSVDPLKLGIWMDHACVDQEDPSLGVAALPMIIAQCDAMISLVDDQYYKRGWCAVEVLMAQTLRNSYGNHHWYEQLWLPAAESGDHLGGGGWHLREGANQDIVMKDKLLTYEEDRSKVVFLERQSKLLG</sequence>
<proteinExistence type="predicted"/>
<feature type="compositionally biased region" description="Polar residues" evidence="1">
    <location>
        <begin position="513"/>
        <end position="522"/>
    </location>
</feature>
<dbReference type="SUPFAM" id="SSF48452">
    <property type="entry name" value="TPR-like"/>
    <property type="match status" value="1"/>
</dbReference>
<dbReference type="Gene3D" id="1.25.40.10">
    <property type="entry name" value="Tetratricopeptide repeat domain"/>
    <property type="match status" value="1"/>
</dbReference>
<dbReference type="GeneID" id="39577362"/>
<name>A0A3N2PNL2_SODAK</name>
<dbReference type="InterPro" id="IPR011990">
    <property type="entry name" value="TPR-like_helical_dom_sf"/>
</dbReference>
<keyword evidence="3" id="KW-1185">Reference proteome</keyword>
<accession>A0A3N2PNL2</accession>
<dbReference type="OrthoDB" id="423576at2759"/>
<dbReference type="RefSeq" id="XP_028463911.1">
    <property type="nucleotide sequence ID" value="XM_028608884.1"/>
</dbReference>
<feature type="region of interest" description="Disordered" evidence="1">
    <location>
        <begin position="502"/>
        <end position="522"/>
    </location>
</feature>
<gene>
    <name evidence="2" type="ORF">SODALDRAFT_300418</name>
</gene>
<evidence type="ECO:0000313" key="3">
    <source>
        <dbReference type="Proteomes" id="UP000272025"/>
    </source>
</evidence>
<evidence type="ECO:0000256" key="1">
    <source>
        <dbReference type="SAM" id="MobiDB-lite"/>
    </source>
</evidence>